<evidence type="ECO:0000259" key="5">
    <source>
        <dbReference type="Pfam" id="PF01915"/>
    </source>
</evidence>
<evidence type="ECO:0000313" key="6">
    <source>
        <dbReference type="EMBL" id="THE13805.1"/>
    </source>
</evidence>
<dbReference type="Pfam" id="PF00933">
    <property type="entry name" value="Glyco_hydro_3"/>
    <property type="match status" value="1"/>
</dbReference>
<dbReference type="Proteomes" id="UP000306477">
    <property type="component" value="Unassembled WGS sequence"/>
</dbReference>
<dbReference type="InterPro" id="IPR036962">
    <property type="entry name" value="Glyco_hydro_3_N_sf"/>
</dbReference>
<protein>
    <submittedName>
        <fullName evidence="6">Beta-N-acetylhexosaminidase</fullName>
        <ecNumber evidence="6">3.2.1.52</ecNumber>
    </submittedName>
</protein>
<dbReference type="GO" id="GO:0004563">
    <property type="term" value="F:beta-N-acetylhexosaminidase activity"/>
    <property type="evidence" value="ECO:0007669"/>
    <property type="project" value="UniProtKB-EC"/>
</dbReference>
<dbReference type="EMBL" id="SLUB01000007">
    <property type="protein sequence ID" value="THE13805.1"/>
    <property type="molecule type" value="Genomic_DNA"/>
</dbReference>
<dbReference type="AlphaFoldDB" id="A0A4S3PWC9"/>
<keyword evidence="3 6" id="KW-0326">Glycosidase</keyword>
<dbReference type="InterPro" id="IPR002772">
    <property type="entry name" value="Glyco_hydro_3_C"/>
</dbReference>
<sequence>MDHEKLAKKAGQLLVIGFNGIKVPQEIRDLIHTYHIGAIILFGRNIGTPKEVLALTTDLQREAKKAGYTHPLLICVDQENGVVRRLGEGATIFPGAMTLGATGNPNHAYNVGVATGNELKALGINWNLAPVLDVNNNPDNPVIGVRSFGESAESVSKFGRASMQGMQEAGIATTLKHFPGHGDTNVDSHLDLPTIPHGLDRLEKIELKPFRECIAEGADTIMTAHVYFPSIETEPGVPATISRKVITGLLREKLKFSGVVTTDCMEMNAILHGVGTEKGAVAALKAGVDYVMISHTLERQVGAIQEILKAVENGELTEEEIDQALQRIHALKEKYLSWEDIPLDDEQEVPETVGSKQHEKIAFEAYKDSVTIVRNKGIFPLTTNNGLRILVVHPDNGTTMQVEDKRYANLSLGEAIKGYQQDADIFQFSSALDEQEIAAIVEKASGYDTVIVGTLTITPSSNQITLVEKLIKEKDSVIVIAMRSPYDYGYLPDVPAYINTYEFTYPALKVAAGAIFGKEEVKGSLPVTVIKRVVGGK</sequence>
<accession>A0A4S3PWC9</accession>
<reference evidence="6 7" key="1">
    <citation type="journal article" date="2019" name="Indoor Air">
        <title>Impacts of indoor surface finishes on bacterial viability.</title>
        <authorList>
            <person name="Hu J."/>
            <person name="Maamar S.B."/>
            <person name="Glawe A.J."/>
            <person name="Gottel N."/>
            <person name="Gilbert J.A."/>
            <person name="Hartmann E.M."/>
        </authorList>
    </citation>
    <scope>NUCLEOTIDE SEQUENCE [LARGE SCALE GENOMIC DNA]</scope>
    <source>
        <strain evidence="6 7">AF060A6</strain>
    </source>
</reference>
<dbReference type="InterPro" id="IPR050226">
    <property type="entry name" value="NagZ_Beta-hexosaminidase"/>
</dbReference>
<dbReference type="RefSeq" id="WP_136378742.1">
    <property type="nucleotide sequence ID" value="NZ_SLUB01000007.1"/>
</dbReference>
<dbReference type="GO" id="GO:0009254">
    <property type="term" value="P:peptidoglycan turnover"/>
    <property type="evidence" value="ECO:0007669"/>
    <property type="project" value="TreeGrafter"/>
</dbReference>
<dbReference type="PANTHER" id="PTHR30480">
    <property type="entry name" value="BETA-HEXOSAMINIDASE-RELATED"/>
    <property type="match status" value="1"/>
</dbReference>
<dbReference type="SUPFAM" id="SSF52279">
    <property type="entry name" value="Beta-D-glucan exohydrolase, C-terminal domain"/>
    <property type="match status" value="1"/>
</dbReference>
<comment type="similarity">
    <text evidence="1">Belongs to the glycosyl hydrolase 3 family.</text>
</comment>
<dbReference type="PRINTS" id="PR00133">
    <property type="entry name" value="GLHYDRLASE3"/>
</dbReference>
<dbReference type="Gene3D" id="3.20.20.300">
    <property type="entry name" value="Glycoside hydrolase, family 3, N-terminal domain"/>
    <property type="match status" value="1"/>
</dbReference>
<dbReference type="InterPro" id="IPR017853">
    <property type="entry name" value="GH"/>
</dbReference>
<feature type="domain" description="Glycoside hydrolase family 3 N-terminal" evidence="4">
    <location>
        <begin position="6"/>
        <end position="330"/>
    </location>
</feature>
<gene>
    <name evidence="6" type="primary">nagZ</name>
    <name evidence="6" type="ORF">E1I69_06250</name>
</gene>
<evidence type="ECO:0000256" key="3">
    <source>
        <dbReference type="ARBA" id="ARBA00023295"/>
    </source>
</evidence>
<evidence type="ECO:0000313" key="7">
    <source>
        <dbReference type="Proteomes" id="UP000306477"/>
    </source>
</evidence>
<dbReference type="GO" id="GO:0005975">
    <property type="term" value="P:carbohydrate metabolic process"/>
    <property type="evidence" value="ECO:0007669"/>
    <property type="project" value="InterPro"/>
</dbReference>
<dbReference type="OrthoDB" id="9805821at2"/>
<dbReference type="NCBIfam" id="NF003740">
    <property type="entry name" value="PRK05337.1"/>
    <property type="match status" value="1"/>
</dbReference>
<keyword evidence="7" id="KW-1185">Reference proteome</keyword>
<evidence type="ECO:0000259" key="4">
    <source>
        <dbReference type="Pfam" id="PF00933"/>
    </source>
</evidence>
<dbReference type="InterPro" id="IPR036881">
    <property type="entry name" value="Glyco_hydro_3_C_sf"/>
</dbReference>
<dbReference type="EC" id="3.2.1.52" evidence="6"/>
<evidence type="ECO:0000256" key="2">
    <source>
        <dbReference type="ARBA" id="ARBA00022801"/>
    </source>
</evidence>
<proteinExistence type="inferred from homology"/>
<evidence type="ECO:0000256" key="1">
    <source>
        <dbReference type="ARBA" id="ARBA00005336"/>
    </source>
</evidence>
<dbReference type="InterPro" id="IPR001764">
    <property type="entry name" value="Glyco_hydro_3_N"/>
</dbReference>
<feature type="domain" description="Glycoside hydrolase family 3 C-terminal" evidence="5">
    <location>
        <begin position="371"/>
        <end position="532"/>
    </location>
</feature>
<comment type="caution">
    <text evidence="6">The sequence shown here is derived from an EMBL/GenBank/DDBJ whole genome shotgun (WGS) entry which is preliminary data.</text>
</comment>
<dbReference type="SUPFAM" id="SSF51445">
    <property type="entry name" value="(Trans)glycosidases"/>
    <property type="match status" value="1"/>
</dbReference>
<keyword evidence="2 6" id="KW-0378">Hydrolase</keyword>
<organism evidence="6 7">
    <name type="scientific">Bacillus timonensis</name>
    <dbReference type="NCBI Taxonomy" id="1033734"/>
    <lineage>
        <taxon>Bacteria</taxon>
        <taxon>Bacillati</taxon>
        <taxon>Bacillota</taxon>
        <taxon>Bacilli</taxon>
        <taxon>Bacillales</taxon>
        <taxon>Bacillaceae</taxon>
        <taxon>Bacillus</taxon>
    </lineage>
</organism>
<name>A0A4S3PWC9_9BACI</name>
<dbReference type="Gene3D" id="3.40.50.1700">
    <property type="entry name" value="Glycoside hydrolase family 3 C-terminal domain"/>
    <property type="match status" value="1"/>
</dbReference>
<dbReference type="PANTHER" id="PTHR30480:SF16">
    <property type="entry name" value="GLYCOSIDE HYDROLASE FAMILY 3 DOMAIN PROTEIN"/>
    <property type="match status" value="1"/>
</dbReference>
<dbReference type="Pfam" id="PF01915">
    <property type="entry name" value="Glyco_hydro_3_C"/>
    <property type="match status" value="1"/>
</dbReference>